<dbReference type="EMBL" id="KZ303850">
    <property type="protein sequence ID" value="PHZ12015.1"/>
    <property type="molecule type" value="Genomic_DNA"/>
</dbReference>
<dbReference type="STRING" id="1340429.A0A2G4STD9"/>
<dbReference type="InterPro" id="IPR028942">
    <property type="entry name" value="WHIM1_dom"/>
</dbReference>
<name>A0A2G4STD9_RHIZD</name>
<sequence>MPLLNRKRIPPAATIPYEPKRKRKEVWYLRSTNEVFDNYEEYINKLSLYHQAVWECEVTGRQNLTYEQALESERMEGDRAEFKFSEVLRKKILARVQFQTIRLDELIDDIMNYFKDNYLVGEVVQCTLNNNDYFARIVDIIPDSWSMNNESTRQQQPQQQPSSSEVPRQPNGRLRFPDAFLHPSEGENNHMLSLGGRMYKVQLIDEKGRSLEEYIRTVGQYSIRRERESFNRHNVQCFIRECFYRDNYVGAPWLIKPNIAQYYCIDSTLPQHLQEAQNDFLKSNKRRKLMQTRTTDDRMAERKAKKEESMLQKAKLKEERERQKEERKRQVAVKYPLEDLDLPIYRKDPSLNWLLVDMSPQKCDSKEIIIPYPSGGRSLRPMPHKESSIPPELFDSFLSVWSFLTVFAEPLKVSAYSVDEFEGALFHNTHQPKATVLVEYNACLLNVIINERNDDTSNEIINGDVVDQYIEDLEDQEESDEEEDTKEERKPVLPTVERGWRDKEHLRISSRWDHKELRASTERRGWESSLIGCLNDVATPDMIPDLNEILQHLVPRANSTAAEREKRYPTLSLKQKLDILEFLVNVVNESNLIKNYMEYCQEQLSEYRKQKIELNKESKALSFRRIEMDKRDRAEKRAKGNNGEEEEEEHLDSSDSSDHSDNESDESDSSEDQNLSREGRHQSRQEKLKQKQREREEMEHVRKKVHAEQREVAKAKNQEQKNKANERRKLEEEEKVLKKKEEHLERCMRRYMTLRIRPLGKDRFYNQYIYLDNIGVSNTYGTGRLYVHSPTDVDIQLLLERDYMTDLPERHYGYGGGRSFVLKLMKDQGLVEESEWLENRMDELISGNPSEYKGWWKYYSEPEEIEQLLSWLNPKGIRESKLKNELLKQQANIIDSIKKRITASTKPAEPETPKRTTRAKSASKN</sequence>
<feature type="region of interest" description="Disordered" evidence="5">
    <location>
        <begin position="898"/>
        <end position="925"/>
    </location>
</feature>
<evidence type="ECO:0000256" key="1">
    <source>
        <dbReference type="ARBA" id="ARBA00004123"/>
    </source>
</evidence>
<dbReference type="InterPro" id="IPR013136">
    <property type="entry name" value="WSTF_Acf1_Cbp146"/>
</dbReference>
<dbReference type="Proteomes" id="UP000242254">
    <property type="component" value="Unassembled WGS sequence"/>
</dbReference>
<dbReference type="GO" id="GO:0005634">
    <property type="term" value="C:nucleus"/>
    <property type="evidence" value="ECO:0007669"/>
    <property type="project" value="UniProtKB-SubCell"/>
</dbReference>
<dbReference type="PANTHER" id="PTHR32075">
    <property type="entry name" value="ISWI CHROMATIN-REMODELING COMPLEX SUBUNIT YPL216W-RELATED"/>
    <property type="match status" value="1"/>
</dbReference>
<feature type="domain" description="WAC" evidence="7">
    <location>
        <begin position="24"/>
        <end position="130"/>
    </location>
</feature>
<protein>
    <recommendedName>
        <fullName evidence="10">WAC domain-containing protein</fullName>
    </recommendedName>
</protein>
<feature type="region of interest" description="Disordered" evidence="5">
    <location>
        <begin position="630"/>
        <end position="735"/>
    </location>
</feature>
<comment type="subcellular location">
    <subcellularLocation>
        <location evidence="1 4">Nucleus</location>
    </subcellularLocation>
</comment>
<dbReference type="Pfam" id="PF15612">
    <property type="entry name" value="WHIM1"/>
    <property type="match status" value="1"/>
</dbReference>
<dbReference type="GeneID" id="35444140"/>
<dbReference type="GO" id="GO:0000781">
    <property type="term" value="C:chromosome, telomeric region"/>
    <property type="evidence" value="ECO:0007669"/>
    <property type="project" value="GOC"/>
</dbReference>
<evidence type="ECO:0008006" key="10">
    <source>
        <dbReference type="Google" id="ProtNLM"/>
    </source>
</evidence>
<evidence type="ECO:0000256" key="5">
    <source>
        <dbReference type="SAM" id="MobiDB-lite"/>
    </source>
</evidence>
<evidence type="ECO:0000259" key="7">
    <source>
        <dbReference type="PROSITE" id="PS51136"/>
    </source>
</evidence>
<feature type="compositionally biased region" description="Basic residues" evidence="5">
    <location>
        <begin position="915"/>
        <end position="925"/>
    </location>
</feature>
<feature type="region of interest" description="Disordered" evidence="5">
    <location>
        <begin position="474"/>
        <end position="494"/>
    </location>
</feature>
<dbReference type="Pfam" id="PF02791">
    <property type="entry name" value="DDT"/>
    <property type="match status" value="1"/>
</dbReference>
<evidence type="ECO:0000259" key="6">
    <source>
        <dbReference type="PROSITE" id="PS50827"/>
    </source>
</evidence>
<gene>
    <name evidence="8" type="ORF">RHIMIDRAFT_283772</name>
</gene>
<feature type="region of interest" description="Disordered" evidence="5">
    <location>
        <begin position="148"/>
        <end position="171"/>
    </location>
</feature>
<dbReference type="PANTHER" id="PTHR32075:SF6">
    <property type="entry name" value="ISWI CHROMATIN-REMODELING COMPLEX SUBUNIT YPL216W-RELATED"/>
    <property type="match status" value="1"/>
</dbReference>
<feature type="compositionally biased region" description="Low complexity" evidence="5">
    <location>
        <begin position="150"/>
        <end position="170"/>
    </location>
</feature>
<feature type="compositionally biased region" description="Basic and acidic residues" evidence="5">
    <location>
        <begin position="674"/>
        <end position="735"/>
    </location>
</feature>
<keyword evidence="3 4" id="KW-0539">Nucleus</keyword>
<evidence type="ECO:0000313" key="9">
    <source>
        <dbReference type="Proteomes" id="UP000242254"/>
    </source>
</evidence>
<evidence type="ECO:0000256" key="4">
    <source>
        <dbReference type="PROSITE-ProRule" id="PRU00475"/>
    </source>
</evidence>
<evidence type="ECO:0000313" key="8">
    <source>
        <dbReference type="EMBL" id="PHZ12015.1"/>
    </source>
</evidence>
<feature type="compositionally biased region" description="Acidic residues" evidence="5">
    <location>
        <begin position="474"/>
        <end position="485"/>
    </location>
</feature>
<reference evidence="8 9" key="1">
    <citation type="journal article" date="2016" name="Proc. Natl. Acad. Sci. U.S.A.">
        <title>Lipid metabolic changes in an early divergent fungus govern the establishment of a mutualistic symbiosis with endobacteria.</title>
        <authorList>
            <person name="Lastovetsky O.A."/>
            <person name="Gaspar M.L."/>
            <person name="Mondo S.J."/>
            <person name="LaButti K.M."/>
            <person name="Sandor L."/>
            <person name="Grigoriev I.V."/>
            <person name="Henry S.A."/>
            <person name="Pawlowska T.E."/>
        </authorList>
    </citation>
    <scope>NUCLEOTIDE SEQUENCE [LARGE SCALE GENOMIC DNA]</scope>
    <source>
        <strain evidence="8 9">ATCC 52813</strain>
    </source>
</reference>
<dbReference type="GO" id="GO:0000785">
    <property type="term" value="C:chromatin"/>
    <property type="evidence" value="ECO:0007669"/>
    <property type="project" value="UniProtKB-ARBA"/>
</dbReference>
<feature type="compositionally biased region" description="Basic and acidic residues" evidence="5">
    <location>
        <begin position="294"/>
        <end position="328"/>
    </location>
</feature>
<feature type="domain" description="DDT" evidence="6">
    <location>
        <begin position="391"/>
        <end position="454"/>
    </location>
</feature>
<dbReference type="Pfam" id="PF10537">
    <property type="entry name" value="WAC_Acf1_DNA_bd"/>
    <property type="match status" value="1"/>
</dbReference>
<dbReference type="InterPro" id="IPR018501">
    <property type="entry name" value="DDT_dom"/>
</dbReference>
<feature type="compositionally biased region" description="Basic and acidic residues" evidence="5">
    <location>
        <begin position="651"/>
        <end position="662"/>
    </location>
</feature>
<feature type="region of interest" description="Disordered" evidence="5">
    <location>
        <begin position="289"/>
        <end position="328"/>
    </location>
</feature>
<accession>A0A2G4STD9</accession>
<evidence type="ECO:0000256" key="2">
    <source>
        <dbReference type="ARBA" id="ARBA00023054"/>
    </source>
</evidence>
<keyword evidence="9" id="KW-1185">Reference proteome</keyword>
<dbReference type="PROSITE" id="PS50827">
    <property type="entry name" value="DDT"/>
    <property type="match status" value="1"/>
</dbReference>
<dbReference type="RefSeq" id="XP_023465723.1">
    <property type="nucleotide sequence ID" value="XM_023613151.1"/>
</dbReference>
<proteinExistence type="predicted"/>
<keyword evidence="2" id="KW-0175">Coiled coil</keyword>
<evidence type="ECO:0000256" key="3">
    <source>
        <dbReference type="ARBA" id="ARBA00023242"/>
    </source>
</evidence>
<dbReference type="AlphaFoldDB" id="A0A2G4STD9"/>
<dbReference type="GO" id="GO:0031509">
    <property type="term" value="P:subtelomeric heterochromatin formation"/>
    <property type="evidence" value="ECO:0007669"/>
    <property type="project" value="TreeGrafter"/>
</dbReference>
<dbReference type="InterPro" id="IPR028941">
    <property type="entry name" value="WHIM2_dom"/>
</dbReference>
<dbReference type="PROSITE" id="PS51136">
    <property type="entry name" value="WAC"/>
    <property type="match status" value="1"/>
</dbReference>
<organism evidence="8 9">
    <name type="scientific">Rhizopus microsporus ATCC 52813</name>
    <dbReference type="NCBI Taxonomy" id="1340429"/>
    <lineage>
        <taxon>Eukaryota</taxon>
        <taxon>Fungi</taxon>
        <taxon>Fungi incertae sedis</taxon>
        <taxon>Mucoromycota</taxon>
        <taxon>Mucoromycotina</taxon>
        <taxon>Mucoromycetes</taxon>
        <taxon>Mucorales</taxon>
        <taxon>Mucorineae</taxon>
        <taxon>Rhizopodaceae</taxon>
        <taxon>Rhizopus</taxon>
    </lineage>
</organism>
<dbReference type="Pfam" id="PF15613">
    <property type="entry name" value="WSD"/>
    <property type="match status" value="1"/>
</dbReference>